<reference evidence="1" key="1">
    <citation type="submission" date="2021-02" db="EMBL/GenBank/DDBJ databases">
        <authorList>
            <person name="Nowell W R."/>
        </authorList>
    </citation>
    <scope>NUCLEOTIDE SEQUENCE</scope>
</reference>
<dbReference type="EMBL" id="CAJOBJ010212136">
    <property type="protein sequence ID" value="CAF5013754.1"/>
    <property type="molecule type" value="Genomic_DNA"/>
</dbReference>
<dbReference type="Proteomes" id="UP000681720">
    <property type="component" value="Unassembled WGS sequence"/>
</dbReference>
<dbReference type="Proteomes" id="UP000681967">
    <property type="component" value="Unassembled WGS sequence"/>
</dbReference>
<dbReference type="Proteomes" id="UP000676336">
    <property type="component" value="Unassembled WGS sequence"/>
</dbReference>
<comment type="caution">
    <text evidence="1">The sequence shown here is derived from an EMBL/GenBank/DDBJ whole genome shotgun (WGS) entry which is preliminary data.</text>
</comment>
<name>A0A8S2ZEM5_9BILA</name>
<protein>
    <submittedName>
        <fullName evidence="1">Uncharacterized protein</fullName>
    </submittedName>
</protein>
<evidence type="ECO:0000313" key="3">
    <source>
        <dbReference type="EMBL" id="CAF5013754.1"/>
    </source>
</evidence>
<dbReference type="EMBL" id="CAJOBI010109880">
    <property type="protein sequence ID" value="CAF4627730.1"/>
    <property type="molecule type" value="Genomic_DNA"/>
</dbReference>
<dbReference type="AlphaFoldDB" id="A0A8S2ZEM5"/>
<gene>
    <name evidence="2" type="ORF">BYL167_LOCUS41434</name>
    <name evidence="3" type="ORF">GIL414_LOCUS58021</name>
    <name evidence="1" type="ORF">SMN809_LOCUS40168</name>
</gene>
<evidence type="ECO:0000313" key="4">
    <source>
        <dbReference type="Proteomes" id="UP000676336"/>
    </source>
</evidence>
<evidence type="ECO:0000313" key="2">
    <source>
        <dbReference type="EMBL" id="CAF4632773.1"/>
    </source>
</evidence>
<proteinExistence type="predicted"/>
<evidence type="ECO:0000313" key="1">
    <source>
        <dbReference type="EMBL" id="CAF4627730.1"/>
    </source>
</evidence>
<sequence>MPSASFSVLPIIGNDHHPILWHPSFKFSSNHQRRPINRTRWNLFEIFLTFTAAYWQPLVDSMSYSAKFFSIYERFLSLGVARGTLINFCSEIKPSLLCCDLTGCDKNNKQAVISSQKKVMTELSHHQTQSEIEAEANLVDFKLEETLKKKPPITIIITYHQLRRAIASIKNKNSTDLDGVSNR</sequence>
<accession>A0A8S2ZEM5</accession>
<dbReference type="EMBL" id="CAJOBH010105095">
    <property type="protein sequence ID" value="CAF4632773.1"/>
    <property type="molecule type" value="Genomic_DNA"/>
</dbReference>
<organism evidence="1 4">
    <name type="scientific">Rotaria magnacalcarata</name>
    <dbReference type="NCBI Taxonomy" id="392030"/>
    <lineage>
        <taxon>Eukaryota</taxon>
        <taxon>Metazoa</taxon>
        <taxon>Spiralia</taxon>
        <taxon>Gnathifera</taxon>
        <taxon>Rotifera</taxon>
        <taxon>Eurotatoria</taxon>
        <taxon>Bdelloidea</taxon>
        <taxon>Philodinida</taxon>
        <taxon>Philodinidae</taxon>
        <taxon>Rotaria</taxon>
    </lineage>
</organism>